<dbReference type="SUPFAM" id="SSF53850">
    <property type="entry name" value="Periplasmic binding protein-like II"/>
    <property type="match status" value="1"/>
</dbReference>
<dbReference type="PANTHER" id="PTHR43649">
    <property type="entry name" value="ARABINOSE-BINDING PROTEIN-RELATED"/>
    <property type="match status" value="1"/>
</dbReference>
<proteinExistence type="predicted"/>
<protein>
    <submittedName>
        <fullName evidence="2">Extracellular solute-binding protein</fullName>
    </submittedName>
</protein>
<reference evidence="3" key="1">
    <citation type="journal article" date="2019" name="Int. J. Syst. Evol. Microbiol.">
        <title>The Global Catalogue of Microorganisms (GCM) 10K type strain sequencing project: providing services to taxonomists for standard genome sequencing and annotation.</title>
        <authorList>
            <consortium name="The Broad Institute Genomics Platform"/>
            <consortium name="The Broad Institute Genome Sequencing Center for Infectious Disease"/>
            <person name="Wu L."/>
            <person name="Ma J."/>
        </authorList>
    </citation>
    <scope>NUCLEOTIDE SEQUENCE [LARGE SCALE GENOMIC DNA]</scope>
    <source>
        <strain evidence="3">JCM 17810</strain>
    </source>
</reference>
<evidence type="ECO:0000313" key="3">
    <source>
        <dbReference type="Proteomes" id="UP001500622"/>
    </source>
</evidence>
<dbReference type="Pfam" id="PF01547">
    <property type="entry name" value="SBP_bac_1"/>
    <property type="match status" value="1"/>
</dbReference>
<feature type="chain" id="PRO_5045394290" evidence="1">
    <location>
        <begin position="30"/>
        <end position="439"/>
    </location>
</feature>
<keyword evidence="1" id="KW-0732">Signal</keyword>
<sequence length="439" mass="46718">MTTTNPATSALSRRTFLGLSAAAAALPLAACNVSGTGSGGGDGTGGAISFWDMPWGPPEYNETGKRLVEEYEPDGGLPGARYQTIQWSNFYQTFSSAIASDTGPAVSSGAGFQAFQFAEQGAIAYADDLLDKLRQNGLDDFLPGTVESLQTPDGLVAVPWHVDLRPLWYNSALLDQAGAEVPSDWDSLLEAGRTLKRHGLVGFEMGAGAGNTTGSHILVGLMINNGGGLFDEEGNPDCLIDRNIEAVEFVLQLVREGIVGRGAVNFTTDNNNERWASRTVAMGFSTPNLKIEASSVGDDLVVASPLTGPHGDHGAVMFVNNLMMYTNTPSQEASEAFLTYYLDAMAAYWEEGTLGVIPARRSIAEDPSYSSSENRRRLVNEWQPIAKTYAARGTQSFAGLAAVDGGQTLQQFTQRVLQGDTKARDALAVLQQGLEEAVA</sequence>
<evidence type="ECO:0000313" key="2">
    <source>
        <dbReference type="EMBL" id="GAA4428614.1"/>
    </source>
</evidence>
<dbReference type="Gene3D" id="3.40.190.10">
    <property type="entry name" value="Periplasmic binding protein-like II"/>
    <property type="match status" value="2"/>
</dbReference>
<comment type="caution">
    <text evidence="2">The sequence shown here is derived from an EMBL/GenBank/DDBJ whole genome shotgun (WGS) entry which is preliminary data.</text>
</comment>
<dbReference type="InterPro" id="IPR006059">
    <property type="entry name" value="SBP"/>
</dbReference>
<dbReference type="PROSITE" id="PS51318">
    <property type="entry name" value="TAT"/>
    <property type="match status" value="1"/>
</dbReference>
<gene>
    <name evidence="2" type="ORF">GCM10023169_29940</name>
</gene>
<dbReference type="EMBL" id="BAABGN010000012">
    <property type="protein sequence ID" value="GAA4428614.1"/>
    <property type="molecule type" value="Genomic_DNA"/>
</dbReference>
<dbReference type="InterPro" id="IPR006311">
    <property type="entry name" value="TAT_signal"/>
</dbReference>
<dbReference type="PANTHER" id="PTHR43649:SF30">
    <property type="entry name" value="ABC TRANSPORTER SUBSTRATE-BINDING PROTEIN"/>
    <property type="match status" value="1"/>
</dbReference>
<name>A0ABP8LFD6_9MICO</name>
<feature type="signal peptide" evidence="1">
    <location>
        <begin position="1"/>
        <end position="29"/>
    </location>
</feature>
<dbReference type="Proteomes" id="UP001500622">
    <property type="component" value="Unassembled WGS sequence"/>
</dbReference>
<organism evidence="2 3">
    <name type="scientific">Georgenia halophila</name>
    <dbReference type="NCBI Taxonomy" id="620889"/>
    <lineage>
        <taxon>Bacteria</taxon>
        <taxon>Bacillati</taxon>
        <taxon>Actinomycetota</taxon>
        <taxon>Actinomycetes</taxon>
        <taxon>Micrococcales</taxon>
        <taxon>Bogoriellaceae</taxon>
        <taxon>Georgenia</taxon>
    </lineage>
</organism>
<accession>A0ABP8LFD6</accession>
<keyword evidence="3" id="KW-1185">Reference proteome</keyword>
<dbReference type="InterPro" id="IPR050490">
    <property type="entry name" value="Bact_solute-bd_prot1"/>
</dbReference>
<evidence type="ECO:0000256" key="1">
    <source>
        <dbReference type="SAM" id="SignalP"/>
    </source>
</evidence>
<dbReference type="RefSeq" id="WP_345217074.1">
    <property type="nucleotide sequence ID" value="NZ_BAABGN010000012.1"/>
</dbReference>